<keyword evidence="3" id="KW-0547">Nucleotide-binding</keyword>
<evidence type="ECO:0000313" key="6">
    <source>
        <dbReference type="Proteomes" id="UP000297613"/>
    </source>
</evidence>
<dbReference type="InterPro" id="IPR011761">
    <property type="entry name" value="ATP-grasp"/>
</dbReference>
<evidence type="ECO:0000256" key="2">
    <source>
        <dbReference type="ARBA" id="ARBA00022598"/>
    </source>
</evidence>
<evidence type="ECO:0000256" key="3">
    <source>
        <dbReference type="PROSITE-ProRule" id="PRU00409"/>
    </source>
</evidence>
<feature type="domain" description="ATP-grasp" evidence="4">
    <location>
        <begin position="152"/>
        <end position="389"/>
    </location>
</feature>
<evidence type="ECO:0000313" key="5">
    <source>
        <dbReference type="EMBL" id="TGL79208.1"/>
    </source>
</evidence>
<dbReference type="RefSeq" id="WP_135573564.1">
    <property type="nucleotide sequence ID" value="NZ_RQGK01000064.1"/>
</dbReference>
<dbReference type="PANTHER" id="PTHR23132">
    <property type="entry name" value="D-ALANINE--D-ALANINE LIGASE"/>
    <property type="match status" value="1"/>
</dbReference>
<evidence type="ECO:0000259" key="4">
    <source>
        <dbReference type="PROSITE" id="PS50975"/>
    </source>
</evidence>
<proteinExistence type="inferred from homology"/>
<keyword evidence="2 5" id="KW-0436">Ligase</keyword>
<accession>A0A6N4QW49</accession>
<dbReference type="InterPro" id="IPR013815">
    <property type="entry name" value="ATP_grasp_subdomain_1"/>
</dbReference>
<organism evidence="5 6">
    <name type="scientific">Leptospira yasudae</name>
    <dbReference type="NCBI Taxonomy" id="2202201"/>
    <lineage>
        <taxon>Bacteria</taxon>
        <taxon>Pseudomonadati</taxon>
        <taxon>Spirochaetota</taxon>
        <taxon>Spirochaetia</taxon>
        <taxon>Leptospirales</taxon>
        <taxon>Leptospiraceae</taxon>
        <taxon>Leptospira</taxon>
    </lineage>
</organism>
<dbReference type="Gene3D" id="3.30.470.20">
    <property type="entry name" value="ATP-grasp fold, B domain"/>
    <property type="match status" value="1"/>
</dbReference>
<reference evidence="5 6" key="1">
    <citation type="journal article" date="2019" name="PLoS Negl. Trop. Dis.">
        <title>Revisiting the worldwide diversity of Leptospira species in the environment.</title>
        <authorList>
            <person name="Vincent A.T."/>
            <person name="Schiettekatte O."/>
            <person name="Bourhy P."/>
            <person name="Veyrier F.J."/>
            <person name="Picardeau M."/>
        </authorList>
    </citation>
    <scope>NUCLEOTIDE SEQUENCE [LARGE SCALE GENOMIC DNA]</scope>
    <source>
        <strain evidence="5 6">201702445</strain>
    </source>
</reference>
<comment type="caution">
    <text evidence="5">The sequence shown here is derived from an EMBL/GenBank/DDBJ whole genome shotgun (WGS) entry which is preliminary data.</text>
</comment>
<keyword evidence="3" id="KW-0067">ATP-binding</keyword>
<protein>
    <submittedName>
        <fullName evidence="5">D-alanine--D-alanine ligase</fullName>
    </submittedName>
</protein>
<dbReference type="GO" id="GO:0008716">
    <property type="term" value="F:D-alanine-D-alanine ligase activity"/>
    <property type="evidence" value="ECO:0007669"/>
    <property type="project" value="InterPro"/>
</dbReference>
<dbReference type="Gene3D" id="3.30.1490.20">
    <property type="entry name" value="ATP-grasp fold, A domain"/>
    <property type="match status" value="1"/>
</dbReference>
<dbReference type="GO" id="GO:0005524">
    <property type="term" value="F:ATP binding"/>
    <property type="evidence" value="ECO:0007669"/>
    <property type="project" value="UniProtKB-UniRule"/>
</dbReference>
<dbReference type="Proteomes" id="UP000297613">
    <property type="component" value="Unassembled WGS sequence"/>
</dbReference>
<sequence length="411" mass="46217">MKEGNGKDANLSNASWSGLRETSRADLSDQSRNFQAPTVLLYADLHEFEGEIPSHYKQEWESEASVDSISKLLSDMGERVELVTTPEELLETLQVYARLDRKERPVLFHLMEGFRSRNRESLIPAAAELFGFPHTGSDGYAQNVSLDKNLTRIFADSIGLPVALGFLVRSKNPVGEDSKSVSVANRNSFLKNDRSLSEESFELPKNFSFPAFVKPAGEGSSLGIGEQNIVHDMRELCAFLSASPEEFFPYLVETYLRGPEYTISVMGSGTLGYRVTKAGRLILQDSLKVENVYGEKTKSKDVMPETLAFDCPSRLETLLREQSLHLCKSLGISGAARLDWKLDSLGNPFFLEINLTPGLSPFYSTFPICYRQSLGDEKTLFQEILNIARNEFETDRFLYSQKKIRRILSRT</sequence>
<dbReference type="EMBL" id="RQGM01000076">
    <property type="protein sequence ID" value="TGL79208.1"/>
    <property type="molecule type" value="Genomic_DNA"/>
</dbReference>
<dbReference type="AlphaFoldDB" id="A0A6N4QW49"/>
<gene>
    <name evidence="5" type="ORF">EHQ83_18345</name>
</gene>
<comment type="similarity">
    <text evidence="1">Belongs to the D-alanine--D-alanine ligase family.</text>
</comment>
<dbReference type="GO" id="GO:0046872">
    <property type="term" value="F:metal ion binding"/>
    <property type="evidence" value="ECO:0007669"/>
    <property type="project" value="InterPro"/>
</dbReference>
<dbReference type="PANTHER" id="PTHR23132:SF23">
    <property type="entry name" value="D-ALANINE--D-ALANINE LIGASE B"/>
    <property type="match status" value="1"/>
</dbReference>
<dbReference type="PROSITE" id="PS50975">
    <property type="entry name" value="ATP_GRASP"/>
    <property type="match status" value="1"/>
</dbReference>
<dbReference type="InterPro" id="IPR011095">
    <property type="entry name" value="Dala_Dala_lig_C"/>
</dbReference>
<evidence type="ECO:0000256" key="1">
    <source>
        <dbReference type="ARBA" id="ARBA00010871"/>
    </source>
</evidence>
<name>A0A6N4QW49_9LEPT</name>
<dbReference type="Pfam" id="PF07478">
    <property type="entry name" value="Dala_Dala_lig_C"/>
    <property type="match status" value="1"/>
</dbReference>
<dbReference type="SUPFAM" id="SSF56059">
    <property type="entry name" value="Glutathione synthetase ATP-binding domain-like"/>
    <property type="match status" value="1"/>
</dbReference>